<proteinExistence type="predicted"/>
<evidence type="ECO:0000313" key="2">
    <source>
        <dbReference type="Proteomes" id="UP000176185"/>
    </source>
</evidence>
<gene>
    <name evidence="1" type="ORF">A2943_02015</name>
</gene>
<sequence length="140" mass="15128">MKKERFQLNSGFSLLEPLLAGALLSFVALGLVSGIVFSQKNIVATTEKTKALFLAEVGLEAARAIEESDFEALAEGAWGLTTQGGLWALTASPDVTEAWFTRRITITAPSGDTREVVSEVSYGEEESVSLEAIFTNWQEP</sequence>
<organism evidence="1 2">
    <name type="scientific">Candidatus Adlerbacteria bacterium RIFCSPLOWO2_01_FULL_51_16</name>
    <dbReference type="NCBI Taxonomy" id="1797243"/>
    <lineage>
        <taxon>Bacteria</taxon>
        <taxon>Candidatus Adleribacteriota</taxon>
    </lineage>
</organism>
<protein>
    <recommendedName>
        <fullName evidence="3">Type II secretion system protein GspI C-terminal domain-containing protein</fullName>
    </recommendedName>
</protein>
<dbReference type="Proteomes" id="UP000176185">
    <property type="component" value="Unassembled WGS sequence"/>
</dbReference>
<evidence type="ECO:0000313" key="1">
    <source>
        <dbReference type="EMBL" id="OGC81064.1"/>
    </source>
</evidence>
<dbReference type="EMBL" id="MEWX01000006">
    <property type="protein sequence ID" value="OGC81064.1"/>
    <property type="molecule type" value="Genomic_DNA"/>
</dbReference>
<accession>A0A1F4XHG9</accession>
<dbReference type="AlphaFoldDB" id="A0A1F4XHG9"/>
<name>A0A1F4XHG9_9BACT</name>
<reference evidence="1 2" key="1">
    <citation type="journal article" date="2016" name="Nat. Commun.">
        <title>Thousands of microbial genomes shed light on interconnected biogeochemical processes in an aquifer system.</title>
        <authorList>
            <person name="Anantharaman K."/>
            <person name="Brown C.T."/>
            <person name="Hug L.A."/>
            <person name="Sharon I."/>
            <person name="Castelle C.J."/>
            <person name="Probst A.J."/>
            <person name="Thomas B.C."/>
            <person name="Singh A."/>
            <person name="Wilkins M.J."/>
            <person name="Karaoz U."/>
            <person name="Brodie E.L."/>
            <person name="Williams K.H."/>
            <person name="Hubbard S.S."/>
            <person name="Banfield J.F."/>
        </authorList>
    </citation>
    <scope>NUCLEOTIDE SEQUENCE [LARGE SCALE GENOMIC DNA]</scope>
</reference>
<comment type="caution">
    <text evidence="1">The sequence shown here is derived from an EMBL/GenBank/DDBJ whole genome shotgun (WGS) entry which is preliminary data.</text>
</comment>
<evidence type="ECO:0008006" key="3">
    <source>
        <dbReference type="Google" id="ProtNLM"/>
    </source>
</evidence>
<dbReference type="STRING" id="1797243.A2943_02015"/>